<evidence type="ECO:0000256" key="1">
    <source>
        <dbReference type="ARBA" id="ARBA00008595"/>
    </source>
</evidence>
<name>A0A8R1DMP1_CAEJA</name>
<dbReference type="InterPro" id="IPR011042">
    <property type="entry name" value="6-blade_b-propeller_TolB-like"/>
</dbReference>
<evidence type="ECO:0000256" key="3">
    <source>
        <dbReference type="ARBA" id="ARBA00023157"/>
    </source>
</evidence>
<keyword evidence="6" id="KW-0472">Membrane</keyword>
<dbReference type="PANTHER" id="PTHR11799:SF28">
    <property type="entry name" value="MECHANOSENSORY ABNORMALITY PROTEIN 6"/>
    <property type="match status" value="1"/>
</dbReference>
<keyword evidence="5" id="KW-0106">Calcium</keyword>
<feature type="transmembrane region" description="Helical" evidence="6">
    <location>
        <begin position="14"/>
        <end position="32"/>
    </location>
</feature>
<evidence type="ECO:0000256" key="5">
    <source>
        <dbReference type="PIRSR" id="PIRSR602640-2"/>
    </source>
</evidence>
<dbReference type="GO" id="GO:0050976">
    <property type="term" value="P:detection of mechanical stimulus involved in sensory perception of touch"/>
    <property type="evidence" value="ECO:0007669"/>
    <property type="project" value="EnsemblMetazoa"/>
</dbReference>
<comment type="similarity">
    <text evidence="1">Belongs to the paraoxonase family.</text>
</comment>
<keyword evidence="6" id="KW-0812">Transmembrane</keyword>
<accession>A0A8R1DMP1</accession>
<dbReference type="SUPFAM" id="SSF63829">
    <property type="entry name" value="Calcium-dependent phosphotriesterase"/>
    <property type="match status" value="1"/>
</dbReference>
<evidence type="ECO:0000256" key="6">
    <source>
        <dbReference type="SAM" id="Phobius"/>
    </source>
</evidence>
<dbReference type="AlphaFoldDB" id="A0A8R1DMP1"/>
<evidence type="ECO:0000256" key="2">
    <source>
        <dbReference type="ARBA" id="ARBA00022801"/>
    </source>
</evidence>
<dbReference type="InterPro" id="IPR002640">
    <property type="entry name" value="Arylesterase"/>
</dbReference>
<evidence type="ECO:0008006" key="9">
    <source>
        <dbReference type="Google" id="ProtNLM"/>
    </source>
</evidence>
<dbReference type="Gene3D" id="2.120.10.30">
    <property type="entry name" value="TolB, C-terminal domain"/>
    <property type="match status" value="1"/>
</dbReference>
<reference evidence="8" key="1">
    <citation type="submission" date="2010-08" db="EMBL/GenBank/DDBJ databases">
        <authorList>
            <consortium name="Caenorhabditis japonica Sequencing Consortium"/>
            <person name="Wilson R.K."/>
        </authorList>
    </citation>
    <scope>NUCLEOTIDE SEQUENCE [LARGE SCALE GENOMIC DNA]</scope>
    <source>
        <strain evidence="8">DF5081</strain>
    </source>
</reference>
<dbReference type="EnsemblMetazoa" id="CJA06282.1">
    <property type="protein sequence ID" value="CJA06282.1"/>
    <property type="gene ID" value="WBGene00125486"/>
</dbReference>
<dbReference type="GO" id="GO:0007638">
    <property type="term" value="P:mechanosensory behavior"/>
    <property type="evidence" value="ECO:0007669"/>
    <property type="project" value="EnsemblMetazoa"/>
</dbReference>
<evidence type="ECO:0000313" key="7">
    <source>
        <dbReference type="EnsemblMetazoa" id="CJA06282.1"/>
    </source>
</evidence>
<keyword evidence="3" id="KW-1015">Disulfide bond</keyword>
<sequence>MSTDSVFVHFVQRFVFWVLFAMISCFVLRVLITLDLNKRVYNHTPGPCRVLTEKYKGTAGLVFVESQKRVYITFGYGKAHNLSTKTGIAFYDTNRADAAKNPQKQYDITEMSVNWNDYDGSTFIPTGIDAYSSSNGRVLLYVLNSHPDHQCIHFFQVDQLKLNHRKAFCDSAFTSLQDITVVGPDRFFVTNLAAFGRGWPQVFEFALQTGQGAVYYYDGTKLSTAVSGVNTPTAIGYDSKKRILYVGSLIRESLYSYKVNKDMSLESLYEMMLLTSPIGMFVESKSGDVWIAAHPVLSESAYHYTYPDQKRVSSSSQVLRIRFQEDGKTWVTTEPYANDGATISASSSIVFHDDQMLIGSSFGRLLHCDLTNSHIT</sequence>
<dbReference type="InterPro" id="IPR051288">
    <property type="entry name" value="Serum_paraoxonase/arylesterase"/>
</dbReference>
<feature type="binding site" evidence="5">
    <location>
        <position position="128"/>
    </location>
    <ligand>
        <name>Ca(2+)</name>
        <dbReference type="ChEBI" id="CHEBI:29108"/>
        <label>1</label>
        <note>catalytic</note>
    </ligand>
</feature>
<dbReference type="Pfam" id="PF01731">
    <property type="entry name" value="Arylesterase"/>
    <property type="match status" value="1"/>
</dbReference>
<dbReference type="GO" id="GO:0046872">
    <property type="term" value="F:metal ion binding"/>
    <property type="evidence" value="ECO:0007669"/>
    <property type="project" value="UniProtKB-KW"/>
</dbReference>
<dbReference type="OMA" id="YEMMLLT"/>
<evidence type="ECO:0000313" key="8">
    <source>
        <dbReference type="Proteomes" id="UP000005237"/>
    </source>
</evidence>
<keyword evidence="2" id="KW-0378">Hydrolase</keyword>
<dbReference type="GO" id="GO:1905789">
    <property type="term" value="P:positive regulation of detection of mechanical stimulus involved in sensory perception of touch"/>
    <property type="evidence" value="ECO:0007669"/>
    <property type="project" value="EnsemblMetazoa"/>
</dbReference>
<dbReference type="GO" id="GO:1905792">
    <property type="term" value="P:positive regulation of mechanosensory behavior"/>
    <property type="evidence" value="ECO:0007669"/>
    <property type="project" value="EnsemblMetazoa"/>
</dbReference>
<dbReference type="PANTHER" id="PTHR11799">
    <property type="entry name" value="PARAOXONASE"/>
    <property type="match status" value="1"/>
</dbReference>
<comment type="cofactor">
    <cofactor evidence="5">
        <name>Ca(2+)</name>
        <dbReference type="ChEBI" id="CHEBI:29108"/>
    </cofactor>
    <text evidence="5">Binds 2 calcium ions per subunit.</text>
</comment>
<keyword evidence="4" id="KW-0325">Glycoprotein</keyword>
<dbReference type="Proteomes" id="UP000005237">
    <property type="component" value="Unassembled WGS sequence"/>
</dbReference>
<keyword evidence="6" id="KW-1133">Transmembrane helix</keyword>
<dbReference type="GO" id="GO:0004064">
    <property type="term" value="F:arylesterase activity"/>
    <property type="evidence" value="ECO:0007669"/>
    <property type="project" value="InterPro"/>
</dbReference>
<keyword evidence="8" id="KW-1185">Reference proteome</keyword>
<feature type="binding site" evidence="5">
    <location>
        <position position="178"/>
    </location>
    <ligand>
        <name>Ca(2+)</name>
        <dbReference type="ChEBI" id="CHEBI:29108"/>
        <label>1</label>
        <note>catalytic</note>
    </ligand>
</feature>
<organism evidence="7 8">
    <name type="scientific">Caenorhabditis japonica</name>
    <dbReference type="NCBI Taxonomy" id="281687"/>
    <lineage>
        <taxon>Eukaryota</taxon>
        <taxon>Metazoa</taxon>
        <taxon>Ecdysozoa</taxon>
        <taxon>Nematoda</taxon>
        <taxon>Chromadorea</taxon>
        <taxon>Rhabditida</taxon>
        <taxon>Rhabditina</taxon>
        <taxon>Rhabditomorpha</taxon>
        <taxon>Rhabditoidea</taxon>
        <taxon>Rhabditidae</taxon>
        <taxon>Peloderinae</taxon>
        <taxon>Caenorhabditis</taxon>
    </lineage>
</organism>
<protein>
    <recommendedName>
        <fullName evidence="9">Arylesterase</fullName>
    </recommendedName>
</protein>
<evidence type="ECO:0000256" key="4">
    <source>
        <dbReference type="ARBA" id="ARBA00023180"/>
    </source>
</evidence>
<reference evidence="7" key="2">
    <citation type="submission" date="2022-06" db="UniProtKB">
        <authorList>
            <consortium name="EnsemblMetazoa"/>
        </authorList>
    </citation>
    <scope>IDENTIFICATION</scope>
    <source>
        <strain evidence="7">DF5081</strain>
    </source>
</reference>
<keyword evidence="5" id="KW-0479">Metal-binding</keyword>
<proteinExistence type="inferred from homology"/>